<comment type="caution">
    <text evidence="1">The sequence shown here is derived from an EMBL/GenBank/DDBJ whole genome shotgun (WGS) entry which is preliminary data.</text>
</comment>
<evidence type="ECO:0000313" key="1">
    <source>
        <dbReference type="EMBL" id="RSH91486.1"/>
    </source>
</evidence>
<accession>A0A427YK92</accession>
<name>A0A427YK92_9TREE</name>
<evidence type="ECO:0000313" key="2">
    <source>
        <dbReference type="Proteomes" id="UP000279259"/>
    </source>
</evidence>
<dbReference type="OrthoDB" id="414175at2759"/>
<organism evidence="1 2">
    <name type="scientific">Saitozyma podzolica</name>
    <dbReference type="NCBI Taxonomy" id="1890683"/>
    <lineage>
        <taxon>Eukaryota</taxon>
        <taxon>Fungi</taxon>
        <taxon>Dikarya</taxon>
        <taxon>Basidiomycota</taxon>
        <taxon>Agaricomycotina</taxon>
        <taxon>Tremellomycetes</taxon>
        <taxon>Tremellales</taxon>
        <taxon>Trimorphomycetaceae</taxon>
        <taxon>Saitozyma</taxon>
    </lineage>
</organism>
<keyword evidence="2" id="KW-1185">Reference proteome</keyword>
<dbReference type="Proteomes" id="UP000279259">
    <property type="component" value="Unassembled WGS sequence"/>
</dbReference>
<protein>
    <submittedName>
        <fullName evidence="1">Uncharacterized protein</fullName>
    </submittedName>
</protein>
<dbReference type="AlphaFoldDB" id="A0A427YK92"/>
<sequence length="386" mass="44783">MHKGDLGRWYYNYAAALHPALAYVVPPGDWGPVENPPRWVQEVYDAPWMGEFDLPQLSSPRYHEGKLVSPALVKLHVFSTVTAKSREKRFLIRRLSPLNSIPKAYRHLFELKFVLGHAYKPNWDVDEEMESLLAQEQEEYGDLVRLNLVHGENLREGKILDWMRAAGTGDDGGRAAWWLFKVDDDNTLLRLTRARPQTVMNLPVFLDTLTTLDPQKPIYLGTSLNRWPAFHYHFTGMLTGFSWPLLQTLAAGIGKMSRQEIEAWWDDDVLTGELMFCLPPAPHCRPQSLANHILHPLPAYCDPRLPPPWGYTAPPPNPDPRTDLIRYDLLRRMGDKAVWFVKGDVARHSWWFKFNEEYEKEWEARIKGSMWSPPDWLERFAEGRDD</sequence>
<proteinExistence type="predicted"/>
<gene>
    <name evidence="1" type="ORF">EHS25_009785</name>
</gene>
<reference evidence="1 2" key="1">
    <citation type="submission" date="2018-11" db="EMBL/GenBank/DDBJ databases">
        <title>Genome sequence of Saitozyma podzolica DSM 27192.</title>
        <authorList>
            <person name="Aliyu H."/>
            <person name="Gorte O."/>
            <person name="Ochsenreither K."/>
        </authorList>
    </citation>
    <scope>NUCLEOTIDE SEQUENCE [LARGE SCALE GENOMIC DNA]</scope>
    <source>
        <strain evidence="1 2">DSM 27192</strain>
    </source>
</reference>
<dbReference type="EMBL" id="RSCD01000008">
    <property type="protein sequence ID" value="RSH91486.1"/>
    <property type="molecule type" value="Genomic_DNA"/>
</dbReference>
<dbReference type="Gene3D" id="3.90.550.50">
    <property type="match status" value="1"/>
</dbReference>